<dbReference type="Gene3D" id="3.60.21.10">
    <property type="match status" value="1"/>
</dbReference>
<keyword evidence="2" id="KW-1185">Reference proteome</keyword>
<dbReference type="RefSeq" id="WP_149485603.1">
    <property type="nucleotide sequence ID" value="NZ_CP036150.1"/>
</dbReference>
<protein>
    <submittedName>
        <fullName evidence="1">Uncharacterized protein</fullName>
    </submittedName>
</protein>
<dbReference type="OrthoDB" id="357054at2"/>
<dbReference type="InterPro" id="IPR029052">
    <property type="entry name" value="Metallo-depent_PP-like"/>
</dbReference>
<dbReference type="EMBL" id="CP036150">
    <property type="protein sequence ID" value="QEN07523.1"/>
    <property type="molecule type" value="Genomic_DNA"/>
</dbReference>
<dbReference type="Proteomes" id="UP000324209">
    <property type="component" value="Chromosome"/>
</dbReference>
<dbReference type="SUPFAM" id="SSF56300">
    <property type="entry name" value="Metallo-dependent phosphatases"/>
    <property type="match status" value="1"/>
</dbReference>
<dbReference type="KEGG" id="ock:EXM22_05785"/>
<organism evidence="1 2">
    <name type="scientific">Oceanispirochaeta crateris</name>
    <dbReference type="NCBI Taxonomy" id="2518645"/>
    <lineage>
        <taxon>Bacteria</taxon>
        <taxon>Pseudomonadati</taxon>
        <taxon>Spirochaetota</taxon>
        <taxon>Spirochaetia</taxon>
        <taxon>Spirochaetales</taxon>
        <taxon>Spirochaetaceae</taxon>
        <taxon>Oceanispirochaeta</taxon>
    </lineage>
</organism>
<accession>A0A5C1QHB3</accession>
<reference evidence="1 2" key="1">
    <citation type="submission" date="2019-02" db="EMBL/GenBank/DDBJ databases">
        <title>Complete Genome Sequence and Methylome Analysis of free living Spirochaetas.</title>
        <authorList>
            <person name="Fomenkov A."/>
            <person name="Dubinina G."/>
            <person name="Leshcheva N."/>
            <person name="Mikheeva N."/>
            <person name="Grabovich M."/>
            <person name="Vincze T."/>
            <person name="Roberts R.J."/>
        </authorList>
    </citation>
    <scope>NUCLEOTIDE SEQUENCE [LARGE SCALE GENOMIC DNA]</scope>
    <source>
        <strain evidence="1 2">K2</strain>
    </source>
</reference>
<evidence type="ECO:0000313" key="2">
    <source>
        <dbReference type="Proteomes" id="UP000324209"/>
    </source>
</evidence>
<sequence>MMNPLNYDQLLSELIRIEKAQSPDPLESLSENLSLAVTSLNSQNPLIRPQDSLGRGGGLIFLNTELPLLILPDLHARKDFLLKVLLSEMMSGGTVLEWLRDKRIQILCVGDGFHAEKRAHKRWVKSLDEYKTNYRRHKNMDKEMAESLGLMQMIMLLQSFFPDHFFFLKGNHENILNEEGRGNHPFGKFVYEGEMVKSWTEKFLGKSFLYAYSEYEHSLPFMALANNLIISHAEPREYYSPEEIIEIHEYENIKLGLTWTANNQADEDSVSSILDDYSRRFNRDFTHYIGGHRTINTLYNLRASGRFVQIHNPMIRVVLITDQQERFNPDKNISDLDTLRSLPL</sequence>
<name>A0A5C1QHB3_9SPIO</name>
<gene>
    <name evidence="1" type="ORF">EXM22_05785</name>
</gene>
<dbReference type="AlphaFoldDB" id="A0A5C1QHB3"/>
<evidence type="ECO:0000313" key="1">
    <source>
        <dbReference type="EMBL" id="QEN07523.1"/>
    </source>
</evidence>
<proteinExistence type="predicted"/>